<dbReference type="SUPFAM" id="SSF54593">
    <property type="entry name" value="Glyoxalase/Bleomycin resistance protein/Dihydroxybiphenyl dioxygenase"/>
    <property type="match status" value="1"/>
</dbReference>
<dbReference type="EMBL" id="BAAAGA010000002">
    <property type="protein sequence ID" value="GAA0618562.1"/>
    <property type="molecule type" value="Genomic_DNA"/>
</dbReference>
<dbReference type="RefSeq" id="WP_343791784.1">
    <property type="nucleotide sequence ID" value="NZ_BAAAGA010000002.1"/>
</dbReference>
<evidence type="ECO:0000259" key="1">
    <source>
        <dbReference type="PROSITE" id="PS51819"/>
    </source>
</evidence>
<accession>A0ABN1GSX5</accession>
<dbReference type="InterPro" id="IPR037523">
    <property type="entry name" value="VOC_core"/>
</dbReference>
<sequence>MLRDRNSSAIVAVSDLARARAFYEDILGLMIEASSVEDGFLSFRTGQTSLGVYASQFAGTNKANAVTWEMKGDIVDVTHDLKSKGVVFEHYPDMPGTLNGDIHENGDMKMVWFKDPDGNILHLVQGM</sequence>
<dbReference type="InterPro" id="IPR029068">
    <property type="entry name" value="Glyas_Bleomycin-R_OHBP_Dase"/>
</dbReference>
<dbReference type="Gene3D" id="3.10.180.10">
    <property type="entry name" value="2,3-Dihydroxybiphenyl 1,2-Dioxygenase, domain 1"/>
    <property type="match status" value="1"/>
</dbReference>
<organism evidence="2 3">
    <name type="scientific">Brevundimonas kwangchunensis</name>
    <dbReference type="NCBI Taxonomy" id="322163"/>
    <lineage>
        <taxon>Bacteria</taxon>
        <taxon>Pseudomonadati</taxon>
        <taxon>Pseudomonadota</taxon>
        <taxon>Alphaproteobacteria</taxon>
        <taxon>Caulobacterales</taxon>
        <taxon>Caulobacteraceae</taxon>
        <taxon>Brevundimonas</taxon>
    </lineage>
</organism>
<proteinExistence type="predicted"/>
<dbReference type="PROSITE" id="PS51819">
    <property type="entry name" value="VOC"/>
    <property type="match status" value="1"/>
</dbReference>
<dbReference type="InterPro" id="IPR004360">
    <property type="entry name" value="Glyas_Fos-R_dOase_dom"/>
</dbReference>
<evidence type="ECO:0000313" key="3">
    <source>
        <dbReference type="Proteomes" id="UP001501352"/>
    </source>
</evidence>
<comment type="caution">
    <text evidence="2">The sequence shown here is derived from an EMBL/GenBank/DDBJ whole genome shotgun (WGS) entry which is preliminary data.</text>
</comment>
<dbReference type="Proteomes" id="UP001501352">
    <property type="component" value="Unassembled WGS sequence"/>
</dbReference>
<name>A0ABN1GSX5_9CAUL</name>
<dbReference type="Pfam" id="PF00903">
    <property type="entry name" value="Glyoxalase"/>
    <property type="match status" value="1"/>
</dbReference>
<gene>
    <name evidence="2" type="ORF">GCM10009422_12430</name>
</gene>
<evidence type="ECO:0000313" key="2">
    <source>
        <dbReference type="EMBL" id="GAA0618562.1"/>
    </source>
</evidence>
<keyword evidence="3" id="KW-1185">Reference proteome</keyword>
<reference evidence="2 3" key="1">
    <citation type="journal article" date="2019" name="Int. J. Syst. Evol. Microbiol.">
        <title>The Global Catalogue of Microorganisms (GCM) 10K type strain sequencing project: providing services to taxonomists for standard genome sequencing and annotation.</title>
        <authorList>
            <consortium name="The Broad Institute Genomics Platform"/>
            <consortium name="The Broad Institute Genome Sequencing Center for Infectious Disease"/>
            <person name="Wu L."/>
            <person name="Ma J."/>
        </authorList>
    </citation>
    <scope>NUCLEOTIDE SEQUENCE [LARGE SCALE GENOMIC DNA]</scope>
    <source>
        <strain evidence="2 3">JCM 12928</strain>
    </source>
</reference>
<protein>
    <submittedName>
        <fullName evidence="2">VOC family protein</fullName>
    </submittedName>
</protein>
<feature type="domain" description="VOC" evidence="1">
    <location>
        <begin position="5"/>
        <end position="126"/>
    </location>
</feature>